<protein>
    <recommendedName>
        <fullName evidence="3">TPM domain-containing protein</fullName>
    </recommendedName>
</protein>
<sequence length="285" mass="29984">MSLFRLALAAAVTFFSLGGMYARPDVQVPSLVARVTDETGTLTSEQKTAVEQTLKAFETRKGTQISVLIVPTTEPESIEQYSMRVVEQWKLGRKNVDDGVLLIVAKNDHAVRIEVGYGLEGILTDATSNRIIDDVIVPRFRDGDFYGGISVGTNSIMRVVSGEPLPPPQRRQRASDGAGRLLPVLFLLTVTAGGLLRAVLGRLPGAFVTGGVIGVLAWILSGAIFVAVVAGLIALAFTLLGSGTRAVGGRFIGGGNGRRFGSDSHRDIFRGGGGGFGGGGASGRW</sequence>
<organism evidence="4 5">
    <name type="scientific">Burkholderia ubonensis</name>
    <dbReference type="NCBI Taxonomy" id="101571"/>
    <lineage>
        <taxon>Bacteria</taxon>
        <taxon>Pseudomonadati</taxon>
        <taxon>Pseudomonadota</taxon>
        <taxon>Betaproteobacteria</taxon>
        <taxon>Burkholderiales</taxon>
        <taxon>Burkholderiaceae</taxon>
        <taxon>Burkholderia</taxon>
        <taxon>Burkholderia cepacia complex</taxon>
    </lineage>
</organism>
<evidence type="ECO:0000313" key="5">
    <source>
        <dbReference type="Proteomes" id="UP000065504"/>
    </source>
</evidence>
<gene>
    <name evidence="4" type="ORF">WM16_21580</name>
</gene>
<dbReference type="PANTHER" id="PTHR30373">
    <property type="entry name" value="UPF0603 PROTEIN YGCG"/>
    <property type="match status" value="1"/>
</dbReference>
<dbReference type="Pfam" id="PF04536">
    <property type="entry name" value="TPM_phosphatase"/>
    <property type="match status" value="1"/>
</dbReference>
<feature type="signal peptide" evidence="2">
    <location>
        <begin position="1"/>
        <end position="21"/>
    </location>
</feature>
<dbReference type="EMBL" id="LPLU01000108">
    <property type="protein sequence ID" value="KWK69850.1"/>
    <property type="molecule type" value="Genomic_DNA"/>
</dbReference>
<dbReference type="PANTHER" id="PTHR30373:SF2">
    <property type="entry name" value="UPF0603 PROTEIN YGCG"/>
    <property type="match status" value="1"/>
</dbReference>
<evidence type="ECO:0000259" key="3">
    <source>
        <dbReference type="Pfam" id="PF04536"/>
    </source>
</evidence>
<feature type="transmembrane region" description="Helical" evidence="1">
    <location>
        <begin position="181"/>
        <end position="200"/>
    </location>
</feature>
<evidence type="ECO:0000313" key="4">
    <source>
        <dbReference type="EMBL" id="KWK69850.1"/>
    </source>
</evidence>
<feature type="chain" id="PRO_5007177745" description="TPM domain-containing protein" evidence="2">
    <location>
        <begin position="22"/>
        <end position="285"/>
    </location>
</feature>
<name>A0A125JSH3_9BURK</name>
<evidence type="ECO:0000256" key="1">
    <source>
        <dbReference type="SAM" id="Phobius"/>
    </source>
</evidence>
<dbReference type="Proteomes" id="UP000065504">
    <property type="component" value="Unassembled WGS sequence"/>
</dbReference>
<feature type="domain" description="TPM" evidence="3">
    <location>
        <begin position="35"/>
        <end position="158"/>
    </location>
</feature>
<accession>A0A125JSH3</accession>
<keyword evidence="1" id="KW-0812">Transmembrane</keyword>
<reference evidence="4 5" key="1">
    <citation type="submission" date="2015-11" db="EMBL/GenBank/DDBJ databases">
        <title>Expanding the genomic diversity of Burkholderia species for the development of highly accurate diagnostics.</title>
        <authorList>
            <person name="Sahl J."/>
            <person name="Keim P."/>
            <person name="Wagner D."/>
        </authorList>
    </citation>
    <scope>NUCLEOTIDE SEQUENCE [LARGE SCALE GENOMIC DNA]</scope>
    <source>
        <strain evidence="4 5">MSMB782WGS</strain>
    </source>
</reference>
<keyword evidence="2" id="KW-0732">Signal</keyword>
<keyword evidence="1" id="KW-1133">Transmembrane helix</keyword>
<evidence type="ECO:0000256" key="2">
    <source>
        <dbReference type="SAM" id="SignalP"/>
    </source>
</evidence>
<dbReference type="Gene3D" id="3.10.310.50">
    <property type="match status" value="1"/>
</dbReference>
<keyword evidence="1" id="KW-0472">Membrane</keyword>
<comment type="caution">
    <text evidence="4">The sequence shown here is derived from an EMBL/GenBank/DDBJ whole genome shotgun (WGS) entry which is preliminary data.</text>
</comment>
<dbReference type="InterPro" id="IPR007621">
    <property type="entry name" value="TPM_dom"/>
</dbReference>
<dbReference type="AlphaFoldDB" id="A0A125JSH3"/>
<feature type="transmembrane region" description="Helical" evidence="1">
    <location>
        <begin position="212"/>
        <end position="240"/>
    </location>
</feature>
<proteinExistence type="predicted"/>